<name>A0A8H7BGR8_9FUNG</name>
<feature type="non-terminal residue" evidence="2">
    <location>
        <position position="219"/>
    </location>
</feature>
<feature type="signal peptide" evidence="1">
    <location>
        <begin position="1"/>
        <end position="21"/>
    </location>
</feature>
<keyword evidence="3" id="KW-1185">Reference proteome</keyword>
<dbReference type="EMBL" id="JABAYA010000384">
    <property type="protein sequence ID" value="KAF7720733.1"/>
    <property type="molecule type" value="Genomic_DNA"/>
</dbReference>
<dbReference type="OrthoDB" id="10463404at2759"/>
<feature type="chain" id="PRO_5034136116" evidence="1">
    <location>
        <begin position="22"/>
        <end position="219"/>
    </location>
</feature>
<evidence type="ECO:0000313" key="3">
    <source>
        <dbReference type="Proteomes" id="UP000605846"/>
    </source>
</evidence>
<dbReference type="Proteomes" id="UP000605846">
    <property type="component" value="Unassembled WGS sequence"/>
</dbReference>
<comment type="caution">
    <text evidence="2">The sequence shown here is derived from an EMBL/GenBank/DDBJ whole genome shotgun (WGS) entry which is preliminary data.</text>
</comment>
<gene>
    <name evidence="2" type="ORF">EC973_006232</name>
</gene>
<organism evidence="2 3">
    <name type="scientific">Apophysomyces ossiformis</name>
    <dbReference type="NCBI Taxonomy" id="679940"/>
    <lineage>
        <taxon>Eukaryota</taxon>
        <taxon>Fungi</taxon>
        <taxon>Fungi incertae sedis</taxon>
        <taxon>Mucoromycota</taxon>
        <taxon>Mucoromycotina</taxon>
        <taxon>Mucoromycetes</taxon>
        <taxon>Mucorales</taxon>
        <taxon>Mucorineae</taxon>
        <taxon>Mucoraceae</taxon>
        <taxon>Apophysomyces</taxon>
    </lineage>
</organism>
<dbReference type="AlphaFoldDB" id="A0A8H7BGR8"/>
<sequence length="219" mass="25584">MKVKALVVFTLLAAVMQSSEAKIRVQPGFTRNLLDVIGNWLGIAQVNLQDWYEYSHQCNWPLINKIVLNCPRRDPDPEEVTYVDPSSNDKAETALDLFSSILWSRDDIALKSFEERASFLKPCFDNEHNFLLCTQKAWTVLGMDMCQIWYHINDWNAFCGGEDANPCYCMNHQCLSERLERYNTEVKEEYKIDQYSRLPGFDWEPVSIDPVQKDWCDQH</sequence>
<proteinExistence type="predicted"/>
<keyword evidence="1" id="KW-0732">Signal</keyword>
<accession>A0A8H7BGR8</accession>
<reference evidence="2" key="1">
    <citation type="submission" date="2020-01" db="EMBL/GenBank/DDBJ databases">
        <title>Genome Sequencing of Three Apophysomyces-Like Fungal Strains Confirms a Novel Fungal Genus in the Mucoromycota with divergent Burkholderia-like Endosymbiotic Bacteria.</title>
        <authorList>
            <person name="Stajich J.E."/>
            <person name="Macias A.M."/>
            <person name="Carter-House D."/>
            <person name="Lovett B."/>
            <person name="Kasson L.R."/>
            <person name="Berry K."/>
            <person name="Grigoriev I."/>
            <person name="Chang Y."/>
            <person name="Spatafora J."/>
            <person name="Kasson M.T."/>
        </authorList>
    </citation>
    <scope>NUCLEOTIDE SEQUENCE</scope>
    <source>
        <strain evidence="2">NRRL A-21654</strain>
    </source>
</reference>
<evidence type="ECO:0000256" key="1">
    <source>
        <dbReference type="SAM" id="SignalP"/>
    </source>
</evidence>
<evidence type="ECO:0000313" key="2">
    <source>
        <dbReference type="EMBL" id="KAF7720733.1"/>
    </source>
</evidence>
<protein>
    <submittedName>
        <fullName evidence="2">Uncharacterized protein</fullName>
    </submittedName>
</protein>